<organism evidence="2 3">
    <name type="scientific">Paramuricea clavata</name>
    <name type="common">Red gorgonian</name>
    <name type="synonym">Violescent sea-whip</name>
    <dbReference type="NCBI Taxonomy" id="317549"/>
    <lineage>
        <taxon>Eukaryota</taxon>
        <taxon>Metazoa</taxon>
        <taxon>Cnidaria</taxon>
        <taxon>Anthozoa</taxon>
        <taxon>Octocorallia</taxon>
        <taxon>Malacalcyonacea</taxon>
        <taxon>Plexauridae</taxon>
        <taxon>Paramuricea</taxon>
    </lineage>
</organism>
<evidence type="ECO:0000313" key="3">
    <source>
        <dbReference type="Proteomes" id="UP001152795"/>
    </source>
</evidence>
<feature type="region of interest" description="Disordered" evidence="1">
    <location>
        <begin position="1"/>
        <end position="66"/>
    </location>
</feature>
<gene>
    <name evidence="2" type="ORF">PACLA_8A017136</name>
</gene>
<evidence type="ECO:0000313" key="2">
    <source>
        <dbReference type="EMBL" id="CAB4022241.1"/>
    </source>
</evidence>
<evidence type="ECO:0000256" key="1">
    <source>
        <dbReference type="SAM" id="MobiDB-lite"/>
    </source>
</evidence>
<keyword evidence="3" id="KW-1185">Reference proteome</keyword>
<dbReference type="Proteomes" id="UP001152795">
    <property type="component" value="Unassembled WGS sequence"/>
</dbReference>
<feature type="region of interest" description="Disordered" evidence="1">
    <location>
        <begin position="195"/>
        <end position="220"/>
    </location>
</feature>
<name>A0A7D9J5G3_PARCT</name>
<accession>A0A7D9J5G3</accession>
<proteinExistence type="predicted"/>
<comment type="caution">
    <text evidence="2">The sequence shown here is derived from an EMBL/GenBank/DDBJ whole genome shotgun (WGS) entry which is preliminary data.</text>
</comment>
<sequence length="220" mass="23709">METCEVLDAGLQEQFDDNHGQDTDEPIEEPATRTDTAETEDPTEEAVLRRVLAQRQAPADVPPPQVPPVVVVSDAHVGEQSAEPQPLLQDIAEQPVAAVPPIAGTLLQKLQAKGSGPRDPACGNVRLHGLGMVRQYLDRPAELFNVSEVLARIVYLYGVARNAGHEKTTEFCAILHELEKRKPLFSGGLSGHYGRAFGGPRPSNNSETDHGSAQVPSQDS</sequence>
<protein>
    <submittedName>
        <fullName evidence="2">Uncharacterized protein</fullName>
    </submittedName>
</protein>
<reference evidence="2" key="1">
    <citation type="submission" date="2020-04" db="EMBL/GenBank/DDBJ databases">
        <authorList>
            <person name="Alioto T."/>
            <person name="Alioto T."/>
            <person name="Gomez Garrido J."/>
        </authorList>
    </citation>
    <scope>NUCLEOTIDE SEQUENCE</scope>
    <source>
        <strain evidence="2">A484AB</strain>
    </source>
</reference>
<dbReference type="AlphaFoldDB" id="A0A7D9J5G3"/>
<dbReference type="EMBL" id="CACRXK020011880">
    <property type="protein sequence ID" value="CAB4022241.1"/>
    <property type="molecule type" value="Genomic_DNA"/>
</dbReference>